<dbReference type="PANTHER" id="PTHR33165">
    <property type="entry name" value="F-BOX DOMAIN CONTAINING PROTEIN-LIKE-RELATED"/>
    <property type="match status" value="1"/>
</dbReference>
<protein>
    <recommendedName>
        <fullName evidence="4">F-box domain-containing protein</fullName>
    </recommendedName>
</protein>
<feature type="compositionally biased region" description="Low complexity" evidence="1">
    <location>
        <begin position="72"/>
        <end position="92"/>
    </location>
</feature>
<dbReference type="Gramene" id="ORGLA10G0142000.1">
    <property type="protein sequence ID" value="ORGLA10G0142000.1"/>
    <property type="gene ID" value="ORGLA10G0142000"/>
</dbReference>
<organism evidence="2 3">
    <name type="scientific">Oryza glaberrima</name>
    <name type="common">African rice</name>
    <dbReference type="NCBI Taxonomy" id="4538"/>
    <lineage>
        <taxon>Eukaryota</taxon>
        <taxon>Viridiplantae</taxon>
        <taxon>Streptophyta</taxon>
        <taxon>Embryophyta</taxon>
        <taxon>Tracheophyta</taxon>
        <taxon>Spermatophyta</taxon>
        <taxon>Magnoliopsida</taxon>
        <taxon>Liliopsida</taxon>
        <taxon>Poales</taxon>
        <taxon>Poaceae</taxon>
        <taxon>BOP clade</taxon>
        <taxon>Oryzoideae</taxon>
        <taxon>Oryzeae</taxon>
        <taxon>Oryzinae</taxon>
        <taxon>Oryza</taxon>
    </lineage>
</organism>
<feature type="compositionally biased region" description="Low complexity" evidence="1">
    <location>
        <begin position="108"/>
        <end position="128"/>
    </location>
</feature>
<feature type="region of interest" description="Disordered" evidence="1">
    <location>
        <begin position="62"/>
        <end position="137"/>
    </location>
</feature>
<evidence type="ECO:0000313" key="3">
    <source>
        <dbReference type="Proteomes" id="UP000007306"/>
    </source>
</evidence>
<dbReference type="AlphaFoldDB" id="I1QW37"/>
<dbReference type="EnsemblPlants" id="ORGLA10G0142000.1">
    <property type="protein sequence ID" value="ORGLA10G0142000.1"/>
    <property type="gene ID" value="ORGLA10G0142000"/>
</dbReference>
<evidence type="ECO:0008006" key="4">
    <source>
        <dbReference type="Google" id="ProtNLM"/>
    </source>
</evidence>
<accession>I1QW37</accession>
<evidence type="ECO:0000313" key="2">
    <source>
        <dbReference type="EnsemblPlants" id="ORGLA10G0142000.1"/>
    </source>
</evidence>
<name>I1QW37_ORYGL</name>
<reference evidence="2" key="1">
    <citation type="submission" date="2015-06" db="UniProtKB">
        <authorList>
            <consortium name="EnsemblPlants"/>
        </authorList>
    </citation>
    <scope>IDENTIFICATION</scope>
</reference>
<dbReference type="Proteomes" id="UP000007306">
    <property type="component" value="Chromosome 10"/>
</dbReference>
<reference evidence="2 3" key="2">
    <citation type="submission" date="2018-04" db="EMBL/GenBank/DDBJ databases">
        <title>OglaRS2 (Oryza glaberrima Reference Sequence Version 2).</title>
        <authorList>
            <person name="Zhang J."/>
            <person name="Kudrna D."/>
            <person name="Lee S."/>
            <person name="Talag J."/>
            <person name="Rajasekar S."/>
            <person name="Wing R.A."/>
        </authorList>
    </citation>
    <scope>NUCLEOTIDE SEQUENCE [LARGE SCALE GENOMIC DNA]</scope>
    <source>
        <strain evidence="2 3">cv. IRGC 96717</strain>
    </source>
</reference>
<keyword evidence="3" id="KW-1185">Reference proteome</keyword>
<proteinExistence type="predicted"/>
<sequence>MDWSNLGGEGPAGLIAERVLANDVADYIRFRAVCRLWRLRSVDPLSRALDCRFLPRRWIMLDKAPPPPPPAAASSTSPPASASVRISRSSRATPWSRSPRRASCCCSTSATSSSACSTPSPATSPTSRRSPRCSRRSNCDLGIRMGG</sequence>
<dbReference type="PANTHER" id="PTHR33165:SF57">
    <property type="entry name" value="OS10G0568000 PROTEIN"/>
    <property type="match status" value="1"/>
</dbReference>
<dbReference type="HOGENOM" id="CLU_1780118_0_0_1"/>
<evidence type="ECO:0000256" key="1">
    <source>
        <dbReference type="SAM" id="MobiDB-lite"/>
    </source>
</evidence>